<name>A0A7T4MS48_9MICC</name>
<dbReference type="RefSeq" id="WP_198489645.1">
    <property type="nucleotide sequence ID" value="NZ_CP066078.1"/>
</dbReference>
<evidence type="ECO:0000313" key="3">
    <source>
        <dbReference type="EMBL" id="QQC58571.1"/>
    </source>
</evidence>
<dbReference type="InterPro" id="IPR016181">
    <property type="entry name" value="Acyl_CoA_acyltransferase"/>
</dbReference>
<gene>
    <name evidence="3" type="ORF">I6H58_06050</name>
</gene>
<evidence type="ECO:0000313" key="4">
    <source>
        <dbReference type="Proteomes" id="UP000595221"/>
    </source>
</evidence>
<dbReference type="Pfam" id="PF13673">
    <property type="entry name" value="Acetyltransf_10"/>
    <property type="match status" value="1"/>
</dbReference>
<dbReference type="Proteomes" id="UP000595221">
    <property type="component" value="Chromosome"/>
</dbReference>
<feature type="region of interest" description="Disordered" evidence="1">
    <location>
        <begin position="1"/>
        <end position="20"/>
    </location>
</feature>
<sequence length="167" mass="17981">MPQTPPRTPPAPSSPPTPAVHRGNWLTLDPRLAYGLAQLRCEVFVMGQGITSEPELDGRDLEPETVSYWIADETGRPIATLRTLVDDAGSGGIAIGRVATAASHRGRGLAGILLRAVIADHPGQTLTMHAQAHLRDWYARFGFLPVGPSFQEAGIEHLPLRREPGQA</sequence>
<dbReference type="InterPro" id="IPR000182">
    <property type="entry name" value="GNAT_dom"/>
</dbReference>
<organism evidence="3 4">
    <name type="scientific">Rothia kristinae</name>
    <dbReference type="NCBI Taxonomy" id="37923"/>
    <lineage>
        <taxon>Bacteria</taxon>
        <taxon>Bacillati</taxon>
        <taxon>Actinomycetota</taxon>
        <taxon>Actinomycetes</taxon>
        <taxon>Micrococcales</taxon>
        <taxon>Micrococcaceae</taxon>
        <taxon>Rothia</taxon>
    </lineage>
</organism>
<dbReference type="EMBL" id="CP066078">
    <property type="protein sequence ID" value="QQC58571.1"/>
    <property type="molecule type" value="Genomic_DNA"/>
</dbReference>
<dbReference type="GO" id="GO:0016747">
    <property type="term" value="F:acyltransferase activity, transferring groups other than amino-acyl groups"/>
    <property type="evidence" value="ECO:0007669"/>
    <property type="project" value="InterPro"/>
</dbReference>
<evidence type="ECO:0000259" key="2">
    <source>
        <dbReference type="PROSITE" id="PS51186"/>
    </source>
</evidence>
<protein>
    <submittedName>
        <fullName evidence="3">GNAT family N-acetyltransferase</fullName>
    </submittedName>
</protein>
<keyword evidence="3" id="KW-0808">Transferase</keyword>
<feature type="domain" description="N-acetyltransferase" evidence="2">
    <location>
        <begin position="23"/>
        <end position="165"/>
    </location>
</feature>
<dbReference type="SUPFAM" id="SSF55729">
    <property type="entry name" value="Acyl-CoA N-acyltransferases (Nat)"/>
    <property type="match status" value="1"/>
</dbReference>
<feature type="compositionally biased region" description="Pro residues" evidence="1">
    <location>
        <begin position="1"/>
        <end position="18"/>
    </location>
</feature>
<dbReference type="AlphaFoldDB" id="A0A7T4MS48"/>
<dbReference type="CDD" id="cd04301">
    <property type="entry name" value="NAT_SF"/>
    <property type="match status" value="1"/>
</dbReference>
<proteinExistence type="predicted"/>
<accession>A0A7T4MS48</accession>
<dbReference type="Gene3D" id="3.40.630.30">
    <property type="match status" value="1"/>
</dbReference>
<evidence type="ECO:0000256" key="1">
    <source>
        <dbReference type="SAM" id="MobiDB-lite"/>
    </source>
</evidence>
<reference evidence="3 4" key="1">
    <citation type="submission" date="2020-12" db="EMBL/GenBank/DDBJ databases">
        <title>FDA dAtabase for Regulatory Grade micrObial Sequences (FDA-ARGOS): Supporting development and validation of Infectious Disease Dx tests.</title>
        <authorList>
            <person name="Sproer C."/>
            <person name="Gronow S."/>
            <person name="Severitt S."/>
            <person name="Schroder I."/>
            <person name="Tallon L."/>
            <person name="Sadzewicz L."/>
            <person name="Zhao X."/>
            <person name="Boylan J."/>
            <person name="Ott S."/>
            <person name="Bowen H."/>
            <person name="Vavikolanu K."/>
            <person name="Mehta A."/>
            <person name="Aluvathingal J."/>
            <person name="Nadendla S."/>
            <person name="Lowell S."/>
            <person name="Myers T."/>
            <person name="Yan Y."/>
            <person name="Sichtig H."/>
        </authorList>
    </citation>
    <scope>NUCLEOTIDE SEQUENCE [LARGE SCALE GENOMIC DNA]</scope>
    <source>
        <strain evidence="3 4">FDAARGOS_1001</strain>
    </source>
</reference>
<dbReference type="PROSITE" id="PS51186">
    <property type="entry name" value="GNAT"/>
    <property type="match status" value="1"/>
</dbReference>